<keyword evidence="1" id="KW-0812">Transmembrane</keyword>
<organism evidence="2 3">
    <name type="scientific">Erythrobacter rubeus</name>
    <dbReference type="NCBI Taxonomy" id="2760803"/>
    <lineage>
        <taxon>Bacteria</taxon>
        <taxon>Pseudomonadati</taxon>
        <taxon>Pseudomonadota</taxon>
        <taxon>Alphaproteobacteria</taxon>
        <taxon>Sphingomonadales</taxon>
        <taxon>Erythrobacteraceae</taxon>
        <taxon>Erythrobacter/Porphyrobacter group</taxon>
        <taxon>Erythrobacter</taxon>
    </lineage>
</organism>
<keyword evidence="1" id="KW-1133">Transmembrane helix</keyword>
<keyword evidence="1" id="KW-0472">Membrane</keyword>
<evidence type="ECO:0008006" key="4">
    <source>
        <dbReference type="Google" id="ProtNLM"/>
    </source>
</evidence>
<comment type="caution">
    <text evidence="2">The sequence shown here is derived from an EMBL/GenBank/DDBJ whole genome shotgun (WGS) entry which is preliminary data.</text>
</comment>
<accession>A0ABR8KLH0</accession>
<gene>
    <name evidence="2" type="ORF">IB285_03250</name>
</gene>
<name>A0ABR8KLH0_9SPHN</name>
<feature type="transmembrane region" description="Helical" evidence="1">
    <location>
        <begin position="42"/>
        <end position="63"/>
    </location>
</feature>
<dbReference type="EMBL" id="JACXLC010000001">
    <property type="protein sequence ID" value="MBD2841269.1"/>
    <property type="molecule type" value="Genomic_DNA"/>
</dbReference>
<evidence type="ECO:0000256" key="1">
    <source>
        <dbReference type="SAM" id="Phobius"/>
    </source>
</evidence>
<reference evidence="2 3" key="1">
    <citation type="submission" date="2020-09" db="EMBL/GenBank/DDBJ databases">
        <authorList>
            <person name="Yoon J.-W."/>
        </authorList>
    </citation>
    <scope>NUCLEOTIDE SEQUENCE [LARGE SCALE GENOMIC DNA]</scope>
    <source>
        <strain evidence="2 3">KMU-140</strain>
    </source>
</reference>
<proteinExistence type="predicted"/>
<keyword evidence="3" id="KW-1185">Reference proteome</keyword>
<evidence type="ECO:0000313" key="3">
    <source>
        <dbReference type="Proteomes" id="UP000635384"/>
    </source>
</evidence>
<sequence>MLRKIARLFVIKNRFEAFVIIYALALGATARGSAYLTEYPGTGGQLLFLAATGAVFLAGAAILDSLRAKKELAALNSQLQAHKSLSDRSEEAD</sequence>
<dbReference type="Proteomes" id="UP000635384">
    <property type="component" value="Unassembled WGS sequence"/>
</dbReference>
<evidence type="ECO:0000313" key="2">
    <source>
        <dbReference type="EMBL" id="MBD2841269.1"/>
    </source>
</evidence>
<dbReference type="RefSeq" id="WP_190788971.1">
    <property type="nucleotide sequence ID" value="NZ_JACXLC010000001.1"/>
</dbReference>
<protein>
    <recommendedName>
        <fullName evidence="4">YiaAB two helix domain-containing protein</fullName>
    </recommendedName>
</protein>